<accession>A0A1G7VS19</accession>
<dbReference type="GO" id="GO:1904680">
    <property type="term" value="F:peptide transmembrane transporter activity"/>
    <property type="evidence" value="ECO:0007669"/>
    <property type="project" value="TreeGrafter"/>
</dbReference>
<dbReference type="PIRSF" id="PIRSF002741">
    <property type="entry name" value="MppA"/>
    <property type="match status" value="1"/>
</dbReference>
<gene>
    <name evidence="3" type="ORF">SAMN05660324_3200</name>
</gene>
<feature type="signal peptide" evidence="1">
    <location>
        <begin position="1"/>
        <end position="20"/>
    </location>
</feature>
<feature type="chain" id="PRO_5011626492" evidence="1">
    <location>
        <begin position="21"/>
        <end position="494"/>
    </location>
</feature>
<evidence type="ECO:0000313" key="3">
    <source>
        <dbReference type="EMBL" id="SDG62612.1"/>
    </source>
</evidence>
<dbReference type="RefSeq" id="WP_091064842.1">
    <property type="nucleotide sequence ID" value="NZ_FNCF01000004.1"/>
</dbReference>
<dbReference type="GO" id="GO:0015833">
    <property type="term" value="P:peptide transport"/>
    <property type="evidence" value="ECO:0007669"/>
    <property type="project" value="TreeGrafter"/>
</dbReference>
<dbReference type="InterPro" id="IPR000914">
    <property type="entry name" value="SBP_5_dom"/>
</dbReference>
<evidence type="ECO:0000259" key="2">
    <source>
        <dbReference type="Pfam" id="PF00496"/>
    </source>
</evidence>
<dbReference type="Proteomes" id="UP000198863">
    <property type="component" value="Unassembled WGS sequence"/>
</dbReference>
<reference evidence="4" key="1">
    <citation type="submission" date="2016-10" db="EMBL/GenBank/DDBJ databases">
        <authorList>
            <person name="Varghese N."/>
            <person name="Submissions S."/>
        </authorList>
    </citation>
    <scope>NUCLEOTIDE SEQUENCE [LARGE SCALE GENOMIC DNA]</scope>
    <source>
        <strain evidence="4">DSM 44526</strain>
    </source>
</reference>
<name>A0A1G7VS19_9ACTN</name>
<keyword evidence="4" id="KW-1185">Reference proteome</keyword>
<dbReference type="PANTHER" id="PTHR30290">
    <property type="entry name" value="PERIPLASMIC BINDING COMPONENT OF ABC TRANSPORTER"/>
    <property type="match status" value="1"/>
</dbReference>
<organism evidence="3 4">
    <name type="scientific">Klenkia brasiliensis</name>
    <dbReference type="NCBI Taxonomy" id="333142"/>
    <lineage>
        <taxon>Bacteria</taxon>
        <taxon>Bacillati</taxon>
        <taxon>Actinomycetota</taxon>
        <taxon>Actinomycetes</taxon>
        <taxon>Geodermatophilales</taxon>
        <taxon>Geodermatophilaceae</taxon>
        <taxon>Klenkia</taxon>
    </lineage>
</organism>
<dbReference type="OrthoDB" id="5243526at2"/>
<dbReference type="InterPro" id="IPR030678">
    <property type="entry name" value="Peptide/Ni-bd"/>
</dbReference>
<dbReference type="GO" id="GO:0042597">
    <property type="term" value="C:periplasmic space"/>
    <property type="evidence" value="ECO:0007669"/>
    <property type="project" value="UniProtKB-ARBA"/>
</dbReference>
<feature type="domain" description="Solute-binding protein family 5" evidence="2">
    <location>
        <begin position="75"/>
        <end position="414"/>
    </location>
</feature>
<dbReference type="Gene3D" id="3.40.190.10">
    <property type="entry name" value="Periplasmic binding protein-like II"/>
    <property type="match status" value="1"/>
</dbReference>
<sequence length="494" mass="49932">MKRRTALLALPALFAGGCFAPSGGGGGDDAADRLRVALTFPPVAALSPYTDDALLLTRMGAAETLVTPDASGAAQPQLAESWEFTDDRTAVLELRDDVVFHDGTPMDAEAVAGSLNAAAAADPGVRVLRDVGLVATAVDADTVQVQAAQADPLLVQRLGAPSLVVLAPAAYADPAAPDPVGHGTGPYAITAVQGTQSATLDAAAGYWGGPPAADGVDVRFVDDADARTSALRAGELDVAQGVPVAAVSTLGDAERVVTTSLPRVTALQLNTISGLFADPALRAAAVAAVDVDAVVDGVFEGQADPAPGLLTDDTLGSAARTAPVLPAAADPAGAAVRLATYDDRPELPEAAAVLAEQLRAAGFTVEVVVQTYATLEPDLLAGAFDAVLGSRLTLLDTGDPVGYFATDWTCAGGYNLARLCDPAVDAAVAAAAELTDPRERRQAAADIEAQVLSTAAVVPVLHEQSRTGVGRGVQGIGDDPFERQVVTVATSAGR</sequence>
<protein>
    <submittedName>
        <fullName evidence="3">Peptide/nickel transport system substrate-binding protein</fullName>
    </submittedName>
</protein>
<dbReference type="InterPro" id="IPR039424">
    <property type="entry name" value="SBP_5"/>
</dbReference>
<dbReference type="Pfam" id="PF00496">
    <property type="entry name" value="SBP_bac_5"/>
    <property type="match status" value="1"/>
</dbReference>
<dbReference type="PROSITE" id="PS51257">
    <property type="entry name" value="PROKAR_LIPOPROTEIN"/>
    <property type="match status" value="1"/>
</dbReference>
<evidence type="ECO:0000256" key="1">
    <source>
        <dbReference type="SAM" id="SignalP"/>
    </source>
</evidence>
<keyword evidence="1" id="KW-0732">Signal</keyword>
<dbReference type="SUPFAM" id="SSF53850">
    <property type="entry name" value="Periplasmic binding protein-like II"/>
    <property type="match status" value="1"/>
</dbReference>
<proteinExistence type="predicted"/>
<dbReference type="Gene3D" id="3.10.105.10">
    <property type="entry name" value="Dipeptide-binding Protein, Domain 3"/>
    <property type="match status" value="1"/>
</dbReference>
<evidence type="ECO:0000313" key="4">
    <source>
        <dbReference type="Proteomes" id="UP000198863"/>
    </source>
</evidence>
<dbReference type="EMBL" id="FNCF01000004">
    <property type="protein sequence ID" value="SDG62612.1"/>
    <property type="molecule type" value="Genomic_DNA"/>
</dbReference>
<dbReference type="GO" id="GO:0043190">
    <property type="term" value="C:ATP-binding cassette (ABC) transporter complex"/>
    <property type="evidence" value="ECO:0007669"/>
    <property type="project" value="InterPro"/>
</dbReference>
<dbReference type="PANTHER" id="PTHR30290:SF65">
    <property type="entry name" value="MONOACYL PHOSPHATIDYLINOSITOL TETRAMANNOSIDE-BINDING PROTEIN LPQW-RELATED"/>
    <property type="match status" value="1"/>
</dbReference>
<dbReference type="AlphaFoldDB" id="A0A1G7VS19"/>